<keyword evidence="1" id="KW-1133">Transmembrane helix</keyword>
<organism evidence="2 3">
    <name type="scientific">Kribbella capetownensis</name>
    <dbReference type="NCBI Taxonomy" id="1572659"/>
    <lineage>
        <taxon>Bacteria</taxon>
        <taxon>Bacillati</taxon>
        <taxon>Actinomycetota</taxon>
        <taxon>Actinomycetes</taxon>
        <taxon>Propionibacteriales</taxon>
        <taxon>Kribbellaceae</taxon>
        <taxon>Kribbella</taxon>
    </lineage>
</organism>
<gene>
    <name evidence="2" type="ORF">E0H75_36930</name>
</gene>
<feature type="transmembrane region" description="Helical" evidence="1">
    <location>
        <begin position="53"/>
        <end position="73"/>
    </location>
</feature>
<evidence type="ECO:0000313" key="3">
    <source>
        <dbReference type="Proteomes" id="UP000293342"/>
    </source>
</evidence>
<sequence>MHVDWSALGEVALVSLIFGVGVAVVFALGVAAMARRAVAIAEKKLPSIVDTSVAGLCFAACLAAVFYGLYLIIPQFH</sequence>
<reference evidence="2 3" key="1">
    <citation type="submission" date="2019-02" db="EMBL/GenBank/DDBJ databases">
        <title>Kribbella capetownensis sp. nov. and Kribbella speibonae sp. nov., isolated from soil.</title>
        <authorList>
            <person name="Curtis S.M."/>
            <person name="Norton I."/>
            <person name="Everest G.J."/>
            <person name="Meyers P.R."/>
        </authorList>
    </citation>
    <scope>NUCLEOTIDE SEQUENCE [LARGE SCALE GENOMIC DNA]</scope>
    <source>
        <strain evidence="2 3">YM53</strain>
    </source>
</reference>
<comment type="caution">
    <text evidence="2">The sequence shown here is derived from an EMBL/GenBank/DDBJ whole genome shotgun (WGS) entry which is preliminary data.</text>
</comment>
<keyword evidence="1" id="KW-0812">Transmembrane</keyword>
<dbReference type="EMBL" id="SJKD01000011">
    <property type="protein sequence ID" value="TCC43873.1"/>
    <property type="molecule type" value="Genomic_DNA"/>
</dbReference>
<feature type="transmembrane region" description="Helical" evidence="1">
    <location>
        <begin position="12"/>
        <end position="32"/>
    </location>
</feature>
<keyword evidence="3" id="KW-1185">Reference proteome</keyword>
<dbReference type="RefSeq" id="WP_131518364.1">
    <property type="nucleotide sequence ID" value="NZ_SJKD01000011.1"/>
</dbReference>
<evidence type="ECO:0000313" key="2">
    <source>
        <dbReference type="EMBL" id="TCC43873.1"/>
    </source>
</evidence>
<dbReference type="AlphaFoldDB" id="A0A4R0JAR4"/>
<accession>A0A4R0JAR4</accession>
<evidence type="ECO:0000256" key="1">
    <source>
        <dbReference type="SAM" id="Phobius"/>
    </source>
</evidence>
<dbReference type="Proteomes" id="UP000293342">
    <property type="component" value="Unassembled WGS sequence"/>
</dbReference>
<keyword evidence="1" id="KW-0472">Membrane</keyword>
<dbReference type="OrthoDB" id="4252154at2"/>
<protein>
    <submittedName>
        <fullName evidence="2">Uncharacterized protein</fullName>
    </submittedName>
</protein>
<proteinExistence type="predicted"/>
<name>A0A4R0JAR4_9ACTN</name>